<keyword evidence="3" id="KW-1185">Reference proteome</keyword>
<protein>
    <submittedName>
        <fullName evidence="2">Fic family protein</fullName>
    </submittedName>
</protein>
<organism evidence="2 3">
    <name type="scientific">Actinospica durhamensis</name>
    <dbReference type="NCBI Taxonomy" id="1508375"/>
    <lineage>
        <taxon>Bacteria</taxon>
        <taxon>Bacillati</taxon>
        <taxon>Actinomycetota</taxon>
        <taxon>Actinomycetes</taxon>
        <taxon>Catenulisporales</taxon>
        <taxon>Actinospicaceae</taxon>
        <taxon>Actinospica</taxon>
    </lineage>
</organism>
<dbReference type="SUPFAM" id="SSF140931">
    <property type="entry name" value="Fic-like"/>
    <property type="match status" value="1"/>
</dbReference>
<evidence type="ECO:0000259" key="1">
    <source>
        <dbReference type="PROSITE" id="PS51459"/>
    </source>
</evidence>
<evidence type="ECO:0000313" key="3">
    <source>
        <dbReference type="Proteomes" id="UP000675781"/>
    </source>
</evidence>
<feature type="domain" description="Fido" evidence="1">
    <location>
        <begin position="1"/>
        <end position="107"/>
    </location>
</feature>
<dbReference type="Proteomes" id="UP000675781">
    <property type="component" value="Unassembled WGS sequence"/>
</dbReference>
<accession>A0A941EQY4</accession>
<proteinExistence type="predicted"/>
<sequence length="120" mass="12776">MGDAYAKAGCERYGLTAHTRGEFAACLREAGGRDVPLAARAARAYLDVAFFHPFADGNARAALLTLVYVLAREGVLLAEVGPLQTTRYADDPMGAADLATLIGVLNRRRRRVLTVRGVGG</sequence>
<dbReference type="RefSeq" id="WP_212529393.1">
    <property type="nucleotide sequence ID" value="NZ_JAGSOG010000074.1"/>
</dbReference>
<dbReference type="InterPro" id="IPR036597">
    <property type="entry name" value="Fido-like_dom_sf"/>
</dbReference>
<evidence type="ECO:0000313" key="2">
    <source>
        <dbReference type="EMBL" id="MBR7834877.1"/>
    </source>
</evidence>
<dbReference type="InterPro" id="IPR003812">
    <property type="entry name" value="Fido"/>
</dbReference>
<gene>
    <name evidence="2" type="ORF">KDL01_16510</name>
</gene>
<comment type="caution">
    <text evidence="2">The sequence shown here is derived from an EMBL/GenBank/DDBJ whole genome shotgun (WGS) entry which is preliminary data.</text>
</comment>
<dbReference type="PROSITE" id="PS51459">
    <property type="entry name" value="FIDO"/>
    <property type="match status" value="1"/>
</dbReference>
<dbReference type="AlphaFoldDB" id="A0A941EQY4"/>
<dbReference type="Gene3D" id="1.10.3290.10">
    <property type="entry name" value="Fido-like domain"/>
    <property type="match status" value="1"/>
</dbReference>
<dbReference type="EMBL" id="JAGSOG010000074">
    <property type="protein sequence ID" value="MBR7834877.1"/>
    <property type="molecule type" value="Genomic_DNA"/>
</dbReference>
<dbReference type="Pfam" id="PF02661">
    <property type="entry name" value="Fic"/>
    <property type="match status" value="1"/>
</dbReference>
<name>A0A941EQY4_9ACTN</name>
<reference evidence="2" key="1">
    <citation type="submission" date="2021-04" db="EMBL/GenBank/DDBJ databases">
        <title>Genome based classification of Actinospica acidithermotolerans sp. nov., an actinobacterium isolated from an Indonesian hot spring.</title>
        <authorList>
            <person name="Kusuma A.B."/>
            <person name="Putra K.E."/>
            <person name="Nafisah S."/>
            <person name="Loh J."/>
            <person name="Nouioui I."/>
            <person name="Goodfellow M."/>
        </authorList>
    </citation>
    <scope>NUCLEOTIDE SEQUENCE</scope>
    <source>
        <strain evidence="2">CSCA 57</strain>
    </source>
</reference>